<protein>
    <submittedName>
        <fullName evidence="6">Glycoside hydrolase family protein</fullName>
    </submittedName>
</protein>
<evidence type="ECO:0000256" key="5">
    <source>
        <dbReference type="ARBA" id="ARBA00023295"/>
    </source>
</evidence>
<dbReference type="Gene3D" id="2.160.20.10">
    <property type="entry name" value="Single-stranded right-handed beta-helix, Pectin lyase-like"/>
    <property type="match status" value="1"/>
</dbReference>
<dbReference type="EMBL" id="AJWZ01010950">
    <property type="protein sequence ID" value="EKC47005.1"/>
    <property type="molecule type" value="Genomic_DNA"/>
</dbReference>
<reference evidence="6" key="1">
    <citation type="journal article" date="2013" name="Environ. Microbiol.">
        <title>Microbiota from the distal guts of lean and obese adolescents exhibit partial functional redundancy besides clear differences in community structure.</title>
        <authorList>
            <person name="Ferrer M."/>
            <person name="Ruiz A."/>
            <person name="Lanza F."/>
            <person name="Haange S.B."/>
            <person name="Oberbach A."/>
            <person name="Till H."/>
            <person name="Bargiela R."/>
            <person name="Campoy C."/>
            <person name="Segura M.T."/>
            <person name="Richter M."/>
            <person name="von Bergen M."/>
            <person name="Seifert J."/>
            <person name="Suarez A."/>
        </authorList>
    </citation>
    <scope>NUCLEOTIDE SEQUENCE</scope>
</reference>
<dbReference type="GO" id="GO:0005975">
    <property type="term" value="P:carbohydrate metabolic process"/>
    <property type="evidence" value="ECO:0007669"/>
    <property type="project" value="InterPro"/>
</dbReference>
<gene>
    <name evidence="6" type="ORF">OBE_15931</name>
</gene>
<keyword evidence="3" id="KW-1015">Disulfide bond</keyword>
<proteinExistence type="inferred from homology"/>
<dbReference type="GO" id="GO:0004650">
    <property type="term" value="F:polygalacturonase activity"/>
    <property type="evidence" value="ECO:0007669"/>
    <property type="project" value="InterPro"/>
</dbReference>
<evidence type="ECO:0000256" key="1">
    <source>
        <dbReference type="ARBA" id="ARBA00008834"/>
    </source>
</evidence>
<comment type="caution">
    <text evidence="6">The sequence shown here is derived from an EMBL/GenBank/DDBJ whole genome shotgun (WGS) entry which is preliminary data.</text>
</comment>
<feature type="non-terminal residue" evidence="6">
    <location>
        <position position="168"/>
    </location>
</feature>
<dbReference type="GO" id="GO:0046576">
    <property type="term" value="F:rhamnogalacturonan alpha-L-rhamnopyranosyl-(1-&gt;4)-alpha-D-galactopyranosyluronide lyase activity"/>
    <property type="evidence" value="ECO:0007669"/>
    <property type="project" value="UniProtKB-ARBA"/>
</dbReference>
<organism evidence="6">
    <name type="scientific">human gut metagenome</name>
    <dbReference type="NCBI Taxonomy" id="408170"/>
    <lineage>
        <taxon>unclassified sequences</taxon>
        <taxon>metagenomes</taxon>
        <taxon>organismal metagenomes</taxon>
    </lineage>
</organism>
<keyword evidence="2 6" id="KW-0378">Hydrolase</keyword>
<evidence type="ECO:0000313" key="6">
    <source>
        <dbReference type="EMBL" id="EKC47005.1"/>
    </source>
</evidence>
<keyword evidence="4" id="KW-0325">Glycoprotein</keyword>
<evidence type="ECO:0000256" key="4">
    <source>
        <dbReference type="ARBA" id="ARBA00023180"/>
    </source>
</evidence>
<dbReference type="Pfam" id="PF00295">
    <property type="entry name" value="Glyco_hydro_28"/>
    <property type="match status" value="1"/>
</dbReference>
<sequence>ILNGDGIDLCSVTDATIQDCFIRTYDDCITLKVNSLSVTATRDIRIKNNLIWADYARGIVIGPESGTNTRAGISDCTIEDCVIMEYPTNLLETSSSKLNCDGAGLSISQYPSGGATSGTIENITFQNIVIDNISQKGRPMVIWQKANQDHALIKNVTYRNIQILDEAD</sequence>
<evidence type="ECO:0000256" key="2">
    <source>
        <dbReference type="ARBA" id="ARBA00022801"/>
    </source>
</evidence>
<dbReference type="SUPFAM" id="SSF51126">
    <property type="entry name" value="Pectin lyase-like"/>
    <property type="match status" value="1"/>
</dbReference>
<dbReference type="AlphaFoldDB" id="K1RZW4"/>
<keyword evidence="5" id="KW-0326">Glycosidase</keyword>
<accession>K1RZW4</accession>
<dbReference type="InterPro" id="IPR000743">
    <property type="entry name" value="Glyco_hydro_28"/>
</dbReference>
<evidence type="ECO:0000256" key="3">
    <source>
        <dbReference type="ARBA" id="ARBA00023157"/>
    </source>
</evidence>
<dbReference type="PANTHER" id="PTHR31736:SF19">
    <property type="entry name" value="PECTIN LYASE SUPERFAMILY PROTEIN-RELATED"/>
    <property type="match status" value="1"/>
</dbReference>
<dbReference type="InterPro" id="IPR012334">
    <property type="entry name" value="Pectin_lyas_fold"/>
</dbReference>
<comment type="similarity">
    <text evidence="1">Belongs to the glycosyl hydrolase 28 family.</text>
</comment>
<dbReference type="PANTHER" id="PTHR31736">
    <property type="match status" value="1"/>
</dbReference>
<dbReference type="InterPro" id="IPR011050">
    <property type="entry name" value="Pectin_lyase_fold/virulence"/>
</dbReference>
<feature type="non-terminal residue" evidence="6">
    <location>
        <position position="1"/>
    </location>
</feature>
<name>K1RZW4_9ZZZZ</name>